<name>A0A0Z8IPL0_STRSU</name>
<keyword evidence="1" id="KW-0812">Transmembrane</keyword>
<evidence type="ECO:0000313" key="3">
    <source>
        <dbReference type="Proteomes" id="UP000071533"/>
    </source>
</evidence>
<gene>
    <name evidence="2" type="primary">yeeR</name>
    <name evidence="2" type="ORF">ERS132431_01193</name>
</gene>
<evidence type="ECO:0000313" key="2">
    <source>
        <dbReference type="EMBL" id="CYV39310.1"/>
    </source>
</evidence>
<keyword evidence="1" id="KW-0472">Membrane</keyword>
<accession>A0A0Z8IPL0</accession>
<evidence type="ECO:0000256" key="1">
    <source>
        <dbReference type="SAM" id="Phobius"/>
    </source>
</evidence>
<proteinExistence type="predicted"/>
<dbReference type="Proteomes" id="UP000071533">
    <property type="component" value="Unassembled WGS sequence"/>
</dbReference>
<organism evidence="2 3">
    <name type="scientific">Streptococcus suis</name>
    <dbReference type="NCBI Taxonomy" id="1307"/>
    <lineage>
        <taxon>Bacteria</taxon>
        <taxon>Bacillati</taxon>
        <taxon>Bacillota</taxon>
        <taxon>Bacilli</taxon>
        <taxon>Lactobacillales</taxon>
        <taxon>Streptococcaceae</taxon>
        <taxon>Streptococcus</taxon>
    </lineage>
</organism>
<protein>
    <submittedName>
        <fullName evidence="2">Inner membrane protein yeeR</fullName>
    </submittedName>
</protein>
<keyword evidence="1" id="KW-1133">Transmembrane helix</keyword>
<reference evidence="2 3" key="1">
    <citation type="submission" date="2016-02" db="EMBL/GenBank/DDBJ databases">
        <authorList>
            <consortium name="Pathogen Informatics"/>
        </authorList>
    </citation>
    <scope>NUCLEOTIDE SEQUENCE [LARGE SCALE GENOMIC DNA]</scope>
    <source>
        <strain evidence="2 3">LSS69</strain>
    </source>
</reference>
<feature type="transmembrane region" description="Helical" evidence="1">
    <location>
        <begin position="6"/>
        <end position="30"/>
    </location>
</feature>
<dbReference type="AlphaFoldDB" id="A0A0Z8IPL0"/>
<dbReference type="EMBL" id="FIHS01000013">
    <property type="protein sequence ID" value="CYV39310.1"/>
    <property type="molecule type" value="Genomic_DNA"/>
</dbReference>
<sequence>MNVAIIILVAIFVILLLLLLVYVALFQIWLKSSRQIHEYDEDIIRDYLCKLAESFEYSSTQIPYGRARWFILGSKDFVCTVNDVENLEIFGYSPIRSKIDEEFLEYGLLLTQDGFYFREQIENSNNDADIKYKISKKFFPLKGLWKISCKGKKILLFYPNKIERLSFQFDDAQQKNIVANLNEIIKTGYTADLHENYLEKVIDRLQKNDFHTENFQNGTKIGSIIGLNMMLGSHLKDIQFNAIAKAPQGHGHAAEYANNVIDKIKYPFQKVEQVGRDNVKNGADRIVGNQKIQTKYYAKASGTINAAFDKANGGEYRYKGMQLEVPKDQYNESIQLMKKKIKAGKVPGHSEPDDAYLIIRKGNVTYNEAKLVAKGGNIVSLKYDAIDGAIQSIPAAGISFVLVFAMEKWAGKDTEEAAKSAIYSGVKTILLGAAIYTASQQIGKILTKKIAEQTVKNVAANTVARQAAGVISFGITVGPDVFDLLQGRISSQQLLKNSLVAGTGLLGGVAGGAVAGAFLGPVGSFVGAVAGGTLAAVGSKVVLDNFIEDDRIEMFAILKEEFIDIVMAMALSEEEFKEIQNNIFDKKLGERLKDMFQKKQSVKNRMFTRESIIEREVERVISKRTVLAEEDILEAVQIAEKEFAVI</sequence>
<dbReference type="RefSeq" id="WP_032510774.1">
    <property type="nucleotide sequence ID" value="NZ_CEHX01000069.1"/>
</dbReference>